<keyword evidence="5 8" id="KW-0658">Purine biosynthesis</keyword>
<name>A0A820ZCQ7_9BILA</name>
<dbReference type="GO" id="GO:0005525">
    <property type="term" value="F:GTP binding"/>
    <property type="evidence" value="ECO:0007669"/>
    <property type="project" value="UniProtKB-UniRule"/>
</dbReference>
<dbReference type="EC" id="6.3.4.4" evidence="8 10"/>
<evidence type="ECO:0000256" key="6">
    <source>
        <dbReference type="ARBA" id="ARBA00022842"/>
    </source>
</evidence>
<accession>A0A820ZCQ7</accession>
<dbReference type="EMBL" id="CAJOBR010000902">
    <property type="protein sequence ID" value="CAF4558411.1"/>
    <property type="molecule type" value="Genomic_DNA"/>
</dbReference>
<dbReference type="PROSITE" id="PS01266">
    <property type="entry name" value="ADENYLOSUCCIN_SYN_1"/>
    <property type="match status" value="1"/>
</dbReference>
<dbReference type="Gene3D" id="3.40.440.10">
    <property type="entry name" value="Adenylosuccinate Synthetase, subunit A, domain 1"/>
    <property type="match status" value="1"/>
</dbReference>
<feature type="binding site" evidence="8">
    <location>
        <position position="166"/>
    </location>
    <ligand>
        <name>IMP</name>
        <dbReference type="ChEBI" id="CHEBI:58053"/>
        <note>ligand shared between dimeric partners</note>
    </ligand>
</feature>
<proteinExistence type="inferred from homology"/>
<dbReference type="Proteomes" id="UP000663848">
    <property type="component" value="Unassembled WGS sequence"/>
</dbReference>
<dbReference type="InterPro" id="IPR033128">
    <property type="entry name" value="Adenylosuccin_syn_Lys_AS"/>
</dbReference>
<feature type="binding site" evidence="8">
    <location>
        <position position="245"/>
    </location>
    <ligand>
        <name>IMP</name>
        <dbReference type="ChEBI" id="CHEBI:58053"/>
    </ligand>
</feature>
<comment type="subcellular location">
    <subcellularLocation>
        <location evidence="8">Cytoplasm</location>
    </subcellularLocation>
</comment>
<evidence type="ECO:0000256" key="3">
    <source>
        <dbReference type="ARBA" id="ARBA00022723"/>
    </source>
</evidence>
<dbReference type="SMART" id="SM00788">
    <property type="entry name" value="Adenylsucc_synt"/>
    <property type="match status" value="1"/>
</dbReference>
<evidence type="ECO:0000256" key="7">
    <source>
        <dbReference type="ARBA" id="ARBA00023134"/>
    </source>
</evidence>
<feature type="binding site" evidence="8">
    <location>
        <position position="35"/>
    </location>
    <ligand>
        <name>Mg(2+)</name>
        <dbReference type="ChEBI" id="CHEBI:18420"/>
    </ligand>
</feature>
<dbReference type="PANTHER" id="PTHR11846">
    <property type="entry name" value="ADENYLOSUCCINATE SYNTHETASE"/>
    <property type="match status" value="1"/>
</dbReference>
<evidence type="ECO:0000256" key="2">
    <source>
        <dbReference type="ARBA" id="ARBA00022598"/>
    </source>
</evidence>
<feature type="binding site" evidence="8">
    <location>
        <begin position="35"/>
        <end position="38"/>
    </location>
    <ligand>
        <name>IMP</name>
        <dbReference type="ChEBI" id="CHEBI:58053"/>
    </ligand>
</feature>
<comment type="similarity">
    <text evidence="8 10">Belongs to the adenylosuccinate synthetase family.</text>
</comment>
<dbReference type="EMBL" id="CAJNYT010000927">
    <property type="protein sequence ID" value="CAF3384842.1"/>
    <property type="molecule type" value="Genomic_DNA"/>
</dbReference>
<feature type="binding site" evidence="8">
    <location>
        <begin position="60"/>
        <end position="63"/>
    </location>
    <ligand>
        <name>IMP</name>
        <dbReference type="ChEBI" id="CHEBI:58053"/>
    </ligand>
</feature>
<comment type="catalytic activity">
    <reaction evidence="8 10">
        <text>IMP + L-aspartate + GTP = N(6)-(1,2-dicarboxyethyl)-AMP + GDP + phosphate + 2 H(+)</text>
        <dbReference type="Rhea" id="RHEA:15753"/>
        <dbReference type="ChEBI" id="CHEBI:15378"/>
        <dbReference type="ChEBI" id="CHEBI:29991"/>
        <dbReference type="ChEBI" id="CHEBI:37565"/>
        <dbReference type="ChEBI" id="CHEBI:43474"/>
        <dbReference type="ChEBI" id="CHEBI:57567"/>
        <dbReference type="ChEBI" id="CHEBI:58053"/>
        <dbReference type="ChEBI" id="CHEBI:58189"/>
        <dbReference type="EC" id="6.3.4.4"/>
    </reaction>
</comment>
<feature type="active site" description="Proton acceptor" evidence="8">
    <location>
        <position position="35"/>
    </location>
</feature>
<dbReference type="UniPathway" id="UPA00075">
    <property type="reaction ID" value="UER00335"/>
</dbReference>
<feature type="compositionally biased region" description="Polar residues" evidence="11">
    <location>
        <begin position="296"/>
        <end position="316"/>
    </location>
</feature>
<feature type="binding site" evidence="8">
    <location>
        <position position="62"/>
    </location>
    <ligand>
        <name>Mg(2+)</name>
        <dbReference type="ChEBI" id="CHEBI:18420"/>
    </ligand>
</feature>
<comment type="cofactor">
    <cofactor evidence="8">
        <name>Mg(2+)</name>
        <dbReference type="ChEBI" id="CHEBI:18420"/>
    </cofactor>
    <text evidence="8">Binds 1 Mg(2+) ion per subunit.</text>
</comment>
<feature type="compositionally biased region" description="Basic and acidic residues" evidence="11">
    <location>
        <begin position="465"/>
        <end position="480"/>
    </location>
</feature>
<keyword evidence="12" id="KW-1133">Transmembrane helix</keyword>
<dbReference type="InterPro" id="IPR042109">
    <property type="entry name" value="Adenylosuccinate_synth_dom1"/>
</dbReference>
<comment type="subunit">
    <text evidence="1 8">Homodimer.</text>
</comment>
<feature type="region of interest" description="Disordered" evidence="11">
    <location>
        <begin position="429"/>
        <end position="520"/>
    </location>
</feature>
<feature type="region of interest" description="Disordered" evidence="11">
    <location>
        <begin position="261"/>
        <end position="348"/>
    </location>
</feature>
<dbReference type="Proteomes" id="UP000663872">
    <property type="component" value="Unassembled WGS sequence"/>
</dbReference>
<feature type="compositionally biased region" description="Polar residues" evidence="11">
    <location>
        <begin position="441"/>
        <end position="450"/>
    </location>
</feature>
<dbReference type="HAMAP" id="MF_00011">
    <property type="entry name" value="Adenylosucc_synth"/>
    <property type="match status" value="1"/>
</dbReference>
<comment type="function">
    <text evidence="10">Plays an important role in the de novo pathway of purine nucleotide biosynthesis.</text>
</comment>
<evidence type="ECO:0000256" key="1">
    <source>
        <dbReference type="ARBA" id="ARBA00011738"/>
    </source>
</evidence>
<evidence type="ECO:0000256" key="4">
    <source>
        <dbReference type="ARBA" id="ARBA00022741"/>
    </source>
</evidence>
<feature type="active site" description="Proton donor" evidence="8">
    <location>
        <position position="63"/>
    </location>
</feature>
<protein>
    <recommendedName>
        <fullName evidence="8 10">Adenylosuccinate synthetase</fullName>
        <shortName evidence="8">AMPSase</shortName>
        <shortName evidence="8">AdSS</shortName>
        <ecNumber evidence="8 10">6.3.4.4</ecNumber>
    </recommendedName>
    <alternativeName>
        <fullName evidence="8">IMP--aspartate ligase</fullName>
    </alternativeName>
</protein>
<feature type="active site" evidence="9">
    <location>
        <position position="163"/>
    </location>
</feature>
<comment type="pathway">
    <text evidence="8 10">Purine metabolism; AMP biosynthesis via de novo pathway; AMP from IMP: step 1/2.</text>
</comment>
<keyword evidence="12" id="KW-0472">Membrane</keyword>
<dbReference type="GO" id="GO:0000287">
    <property type="term" value="F:magnesium ion binding"/>
    <property type="evidence" value="ECO:0007669"/>
    <property type="project" value="UniProtKB-UniRule"/>
</dbReference>
<evidence type="ECO:0000313" key="14">
    <source>
        <dbReference type="EMBL" id="CAF4558411.1"/>
    </source>
</evidence>
<dbReference type="FunFam" id="1.10.300.10:FF:000002">
    <property type="entry name" value="Adenylosuccinate synthetase, chloroplastic"/>
    <property type="match status" value="1"/>
</dbReference>
<dbReference type="Pfam" id="PF00709">
    <property type="entry name" value="Adenylsucc_synt"/>
    <property type="match status" value="1"/>
</dbReference>
<feature type="binding site" evidence="8">
    <location>
        <begin position="34"/>
        <end position="40"/>
    </location>
    <ligand>
        <name>GTP</name>
        <dbReference type="ChEBI" id="CHEBI:37565"/>
    </ligand>
</feature>
<dbReference type="Gene3D" id="1.10.300.10">
    <property type="entry name" value="Adenylosuccinate Synthetase, subunit A, domain 2"/>
    <property type="match status" value="1"/>
</dbReference>
<keyword evidence="7 8" id="KW-0342">GTP-binding</keyword>
<dbReference type="SUPFAM" id="SSF52540">
    <property type="entry name" value="P-loop containing nucleoside triphosphate hydrolases"/>
    <property type="match status" value="1"/>
</dbReference>
<evidence type="ECO:0000256" key="9">
    <source>
        <dbReference type="PROSITE-ProRule" id="PRU10134"/>
    </source>
</evidence>
<evidence type="ECO:0000256" key="11">
    <source>
        <dbReference type="SAM" id="MobiDB-lite"/>
    </source>
</evidence>
<dbReference type="GO" id="GO:0046040">
    <property type="term" value="P:IMP metabolic process"/>
    <property type="evidence" value="ECO:0007669"/>
    <property type="project" value="TreeGrafter"/>
</dbReference>
<keyword evidence="12" id="KW-0812">Transmembrane</keyword>
<dbReference type="InterPro" id="IPR027417">
    <property type="entry name" value="P-loop_NTPase"/>
</dbReference>
<keyword evidence="4 8" id="KW-0547">Nucleotide-binding</keyword>
<keyword evidence="3 8" id="KW-0479">Metal-binding</keyword>
<sequence>MISRPPTAQRRDSATVHPFPNPSMVSIVLGAQWGDEGKGKLVDLLASEADIVCRCQGGNNAGHTVLANGIEYDFHMLPSGFHLDNCVNIIGNGCVVNLPELVEEIQKNESRGVKDWSKRLLISDRAHLVFDFHKQTDGLIELGRGKSSLGTTKKGIGPTYSSKATRNGIRMIDLVGDFSIFAEKLRSLYSYYKLTFPDLEGDIEKTIEQFKEFAEYFRQMTIDTISYLNDAIVNGSKKILVEGANATMLDIDFVTTDTSFETSITTPGNPTVTDGTALGSTADPTVTDGTALGTETDPSVTDGTALASTAGPTVTDGTALGTETDPSVTDGTTLKPVTGPPTPPPPTTTICRYPDQIDLFNNGRCMPRSAYTGIFLSSIILAGISFLMLIGLLILICTKRSGHSGSGYNDYESSGGSEQGSMSTILPAKRINDSKPHPGRQNKQASQNAPYTPAKPVEKPTVTAHQKDVGKNQSRSRDAPSKPPVNGSRAQPGTRDGHGARNAKLNGRRSDRDGNNDTSF</sequence>
<feature type="compositionally biased region" description="Pro residues" evidence="11">
    <location>
        <begin position="338"/>
        <end position="347"/>
    </location>
</feature>
<evidence type="ECO:0000313" key="13">
    <source>
        <dbReference type="EMBL" id="CAF3384842.1"/>
    </source>
</evidence>
<feature type="compositionally biased region" description="Polar residues" evidence="11">
    <location>
        <begin position="267"/>
        <end position="288"/>
    </location>
</feature>
<dbReference type="InterPro" id="IPR018220">
    <property type="entry name" value="Adenylosuccin_syn_GTP-bd"/>
</dbReference>
<feature type="compositionally biased region" description="Basic and acidic residues" evidence="11">
    <location>
        <begin position="508"/>
        <end position="520"/>
    </location>
</feature>
<dbReference type="PANTHER" id="PTHR11846:SF0">
    <property type="entry name" value="ADENYLOSUCCINATE SYNTHETASE"/>
    <property type="match status" value="1"/>
</dbReference>
<dbReference type="GO" id="GO:0004019">
    <property type="term" value="F:adenylosuccinate synthase activity"/>
    <property type="evidence" value="ECO:0007669"/>
    <property type="project" value="UniProtKB-UniRule"/>
</dbReference>
<evidence type="ECO:0000256" key="5">
    <source>
        <dbReference type="ARBA" id="ARBA00022755"/>
    </source>
</evidence>
<keyword evidence="6 8" id="KW-0460">Magnesium</keyword>
<comment type="caution">
    <text evidence="14">The sequence shown here is derived from an EMBL/GenBank/DDBJ whole genome shotgun (WGS) entry which is preliminary data.</text>
</comment>
<dbReference type="InterPro" id="IPR042110">
    <property type="entry name" value="Adenylosuccinate_synth_dom2"/>
</dbReference>
<evidence type="ECO:0000256" key="8">
    <source>
        <dbReference type="HAMAP-Rule" id="MF_03125"/>
    </source>
</evidence>
<dbReference type="AlphaFoldDB" id="A0A820ZCQ7"/>
<comment type="function">
    <text evidence="8">Plays an important role in the de novo pathway and in the salvage pathway of purine nucleotide biosynthesis. Catalyzes the first commited step in the biosynthesis of AMP from IMP.</text>
</comment>
<evidence type="ECO:0000256" key="12">
    <source>
        <dbReference type="SAM" id="Phobius"/>
    </source>
</evidence>
<feature type="binding site" evidence="8">
    <location>
        <begin position="62"/>
        <end position="64"/>
    </location>
    <ligand>
        <name>GTP</name>
        <dbReference type="ChEBI" id="CHEBI:37565"/>
    </ligand>
</feature>
<dbReference type="InterPro" id="IPR001114">
    <property type="entry name" value="Adenylosuccinate_synthetase"/>
</dbReference>
<keyword evidence="8" id="KW-0963">Cytoplasm</keyword>
<comment type="caution">
    <text evidence="8">Lacks conserved residue(s) required for the propagation of feature annotation.</text>
</comment>
<dbReference type="PROSITE" id="PS00513">
    <property type="entry name" value="ADENYLOSUCCIN_SYN_2"/>
    <property type="match status" value="1"/>
</dbReference>
<keyword evidence="2 8" id="KW-0436">Ligase</keyword>
<dbReference type="GO" id="GO:0005737">
    <property type="term" value="C:cytoplasm"/>
    <property type="evidence" value="ECO:0007669"/>
    <property type="project" value="UniProtKB-SubCell"/>
</dbReference>
<evidence type="ECO:0000313" key="15">
    <source>
        <dbReference type="Proteomes" id="UP000663848"/>
    </source>
</evidence>
<feature type="binding site" evidence="8">
    <location>
        <position position="152"/>
    </location>
    <ligand>
        <name>IMP</name>
        <dbReference type="ChEBI" id="CHEBI:58053"/>
    </ligand>
</feature>
<reference evidence="14" key="1">
    <citation type="submission" date="2021-02" db="EMBL/GenBank/DDBJ databases">
        <authorList>
            <person name="Nowell W R."/>
        </authorList>
    </citation>
    <scope>NUCLEOTIDE SEQUENCE</scope>
</reference>
<evidence type="ECO:0000256" key="10">
    <source>
        <dbReference type="RuleBase" id="RU000520"/>
    </source>
</evidence>
<gene>
    <name evidence="13" type="ORF">GRG538_LOCUS8548</name>
    <name evidence="14" type="ORF">QYT958_LOCUS8815</name>
</gene>
<dbReference type="GO" id="GO:0044208">
    <property type="term" value="P:'de novo' AMP biosynthetic process"/>
    <property type="evidence" value="ECO:0007669"/>
    <property type="project" value="UniProtKB-UniRule"/>
</dbReference>
<organism evidence="14 15">
    <name type="scientific">Rotaria socialis</name>
    <dbReference type="NCBI Taxonomy" id="392032"/>
    <lineage>
        <taxon>Eukaryota</taxon>
        <taxon>Metazoa</taxon>
        <taxon>Spiralia</taxon>
        <taxon>Gnathifera</taxon>
        <taxon>Rotifera</taxon>
        <taxon>Eurotatoria</taxon>
        <taxon>Bdelloidea</taxon>
        <taxon>Philodinida</taxon>
        <taxon>Philodinidae</taxon>
        <taxon>Rotaria</taxon>
    </lineage>
</organism>
<feature type="transmembrane region" description="Helical" evidence="12">
    <location>
        <begin position="374"/>
        <end position="396"/>
    </location>
</feature>